<accession>A0A7Y9JQ63</accession>
<feature type="transmembrane region" description="Helical" evidence="1">
    <location>
        <begin position="101"/>
        <end position="119"/>
    </location>
</feature>
<gene>
    <name evidence="3" type="ORF">BKA08_001124</name>
</gene>
<proteinExistence type="predicted"/>
<sequence>MSTQATNALIAVGLGSLVAVLLLVPTAAVRYRRAGRLPPGELLVLLAAAVYGIALWTYTLLPLPDPGAFTCRPTQLDPLTSVGRVSLPGDGGVRALLRQPAFLQVALNVLLFVPFGFFVRRVLRRGVVVAGLLGLAASALIETTQGTGIWGLYDCAYRLLDVDDLLLNATGAVLGSLASWAVVRRSGPQARALPEHVTWGRRVVGMVCDAVFVVAVGAAVAIGVRFVNVYVLDVGPWRDLQVLLQWSVPFALEAVLVLGAGRTVGEWAVSLRTSSRHRWLVGPQRVVKLATGLGPVFVLGLADLPWGGAALAAYLALTLAATWSTREHRGLSHVLAGLELKVGLRVGVRADA</sequence>
<evidence type="ECO:0000313" key="4">
    <source>
        <dbReference type="Proteomes" id="UP000516957"/>
    </source>
</evidence>
<evidence type="ECO:0000313" key="3">
    <source>
        <dbReference type="EMBL" id="NYD56886.1"/>
    </source>
</evidence>
<keyword evidence="4" id="KW-1185">Reference proteome</keyword>
<dbReference type="RefSeq" id="WP_179614726.1">
    <property type="nucleotide sequence ID" value="NZ_CP059163.1"/>
</dbReference>
<feature type="transmembrane region" description="Helical" evidence="1">
    <location>
        <begin position="6"/>
        <end position="30"/>
    </location>
</feature>
<dbReference type="InterPro" id="IPR053150">
    <property type="entry name" value="Teicoplanin_resist-assoc"/>
</dbReference>
<protein>
    <recommendedName>
        <fullName evidence="2">VanZ-like domain-containing protein</fullName>
    </recommendedName>
</protein>
<dbReference type="Proteomes" id="UP000516957">
    <property type="component" value="Unassembled WGS sequence"/>
</dbReference>
<dbReference type="PANTHER" id="PTHR36834:SF1">
    <property type="entry name" value="INTEGRAL MEMBRANE PROTEIN"/>
    <property type="match status" value="1"/>
</dbReference>
<comment type="caution">
    <text evidence="3">The sequence shown here is derived from an EMBL/GenBank/DDBJ whole genome shotgun (WGS) entry which is preliminary data.</text>
</comment>
<organism evidence="3 4">
    <name type="scientific">Nocardioides marinisabuli</name>
    <dbReference type="NCBI Taxonomy" id="419476"/>
    <lineage>
        <taxon>Bacteria</taxon>
        <taxon>Bacillati</taxon>
        <taxon>Actinomycetota</taxon>
        <taxon>Actinomycetes</taxon>
        <taxon>Propionibacteriales</taxon>
        <taxon>Nocardioidaceae</taxon>
        <taxon>Nocardioides</taxon>
    </lineage>
</organism>
<feature type="transmembrane region" description="Helical" evidence="1">
    <location>
        <begin position="126"/>
        <end position="153"/>
    </location>
</feature>
<feature type="transmembrane region" description="Helical" evidence="1">
    <location>
        <begin position="42"/>
        <end position="61"/>
    </location>
</feature>
<evidence type="ECO:0000256" key="1">
    <source>
        <dbReference type="SAM" id="Phobius"/>
    </source>
</evidence>
<name>A0A7Y9JQ63_9ACTN</name>
<keyword evidence="1" id="KW-1133">Transmembrane helix</keyword>
<dbReference type="EMBL" id="JACCBE010000001">
    <property type="protein sequence ID" value="NYD56886.1"/>
    <property type="molecule type" value="Genomic_DNA"/>
</dbReference>
<feature type="transmembrane region" description="Helical" evidence="1">
    <location>
        <begin position="165"/>
        <end position="183"/>
    </location>
</feature>
<evidence type="ECO:0000259" key="2">
    <source>
        <dbReference type="Pfam" id="PF04892"/>
    </source>
</evidence>
<feature type="transmembrane region" description="Helical" evidence="1">
    <location>
        <begin position="203"/>
        <end position="226"/>
    </location>
</feature>
<feature type="transmembrane region" description="Helical" evidence="1">
    <location>
        <begin position="308"/>
        <end position="325"/>
    </location>
</feature>
<keyword evidence="1" id="KW-0472">Membrane</keyword>
<dbReference type="Pfam" id="PF04892">
    <property type="entry name" value="VanZ"/>
    <property type="match status" value="1"/>
</dbReference>
<dbReference type="InterPro" id="IPR006976">
    <property type="entry name" value="VanZ-like"/>
</dbReference>
<dbReference type="PANTHER" id="PTHR36834">
    <property type="entry name" value="MEMBRANE PROTEIN-RELATED"/>
    <property type="match status" value="1"/>
</dbReference>
<feature type="domain" description="VanZ-like" evidence="2">
    <location>
        <begin position="49"/>
        <end position="179"/>
    </location>
</feature>
<reference evidence="3 4" key="1">
    <citation type="submission" date="2020-07" db="EMBL/GenBank/DDBJ databases">
        <title>Sequencing the genomes of 1000 actinobacteria strains.</title>
        <authorList>
            <person name="Klenk H.-P."/>
        </authorList>
    </citation>
    <scope>NUCLEOTIDE SEQUENCE [LARGE SCALE GENOMIC DNA]</scope>
    <source>
        <strain evidence="3 4">DSM 18965</strain>
    </source>
</reference>
<dbReference type="AlphaFoldDB" id="A0A7Y9JQ63"/>
<keyword evidence="1" id="KW-0812">Transmembrane</keyword>